<dbReference type="NCBIfam" id="TIGR01640">
    <property type="entry name" value="F_box_assoc_1"/>
    <property type="match status" value="1"/>
</dbReference>
<gene>
    <name evidence="2" type="primary">LOC110012692</name>
</gene>
<dbReference type="GeneID" id="110012692"/>
<evidence type="ECO:0000313" key="1">
    <source>
        <dbReference type="Proteomes" id="UP000504604"/>
    </source>
</evidence>
<organism evidence="1 2">
    <name type="scientific">Sesamum indicum</name>
    <name type="common">Oriental sesame</name>
    <name type="synonym">Sesamum orientale</name>
    <dbReference type="NCBI Taxonomy" id="4182"/>
    <lineage>
        <taxon>Eukaryota</taxon>
        <taxon>Viridiplantae</taxon>
        <taxon>Streptophyta</taxon>
        <taxon>Embryophyta</taxon>
        <taxon>Tracheophyta</taxon>
        <taxon>Spermatophyta</taxon>
        <taxon>Magnoliopsida</taxon>
        <taxon>eudicotyledons</taxon>
        <taxon>Gunneridae</taxon>
        <taxon>Pentapetalae</taxon>
        <taxon>asterids</taxon>
        <taxon>lamiids</taxon>
        <taxon>Lamiales</taxon>
        <taxon>Pedaliaceae</taxon>
        <taxon>Sesamum</taxon>
    </lineage>
</organism>
<dbReference type="RefSeq" id="XP_020552884.1">
    <property type="nucleotide sequence ID" value="XM_020697225.1"/>
</dbReference>
<dbReference type="KEGG" id="sind:110012692"/>
<proteinExistence type="predicted"/>
<dbReference type="InterPro" id="IPR017451">
    <property type="entry name" value="F-box-assoc_interact_dom"/>
</dbReference>
<protein>
    <submittedName>
        <fullName evidence="2">F-box/kelch-repeat protein At3g06240-like</fullName>
    </submittedName>
</protein>
<name>A0A8M8V980_SESIN</name>
<accession>A0A8M8V980</accession>
<dbReference type="OrthoDB" id="591557at2759"/>
<reference evidence="2" key="1">
    <citation type="submission" date="2025-08" db="UniProtKB">
        <authorList>
            <consortium name="RefSeq"/>
        </authorList>
    </citation>
    <scope>IDENTIFICATION</scope>
</reference>
<evidence type="ECO:0000313" key="2">
    <source>
        <dbReference type="RefSeq" id="XP_020552884.1"/>
    </source>
</evidence>
<dbReference type="AlphaFoldDB" id="A0A8M8V980"/>
<dbReference type="Proteomes" id="UP000504604">
    <property type="component" value="Linkage group LG10"/>
</dbReference>
<keyword evidence="1" id="KW-1185">Reference proteome</keyword>
<sequence length="161" mass="18204">MYKKTLSPGVFVDGAIHWLARSRKPGSPSVIAAFSLAHEVFVEIPAPRGVDVHMFVFKKLLVLGGCLCLINARENDPMDVWTMKEYGLGESWTKFSIDYEWDLVKPLCLMGDEEVVLVTHFRKLFVYNRREGTFRDMVATLRLLHLHGDPCLPCSHGPKSG</sequence>